<dbReference type="Proteomes" id="UP000321393">
    <property type="component" value="Unassembled WGS sequence"/>
</dbReference>
<evidence type="ECO:0000313" key="3">
    <source>
        <dbReference type="Proteomes" id="UP000321393"/>
    </source>
</evidence>
<comment type="caution">
    <text evidence="2">The sequence shown here is derived from an EMBL/GenBank/DDBJ whole genome shotgun (WGS) entry which is preliminary data.</text>
</comment>
<dbReference type="EMBL" id="SSTD01012901">
    <property type="protein sequence ID" value="TYK08321.1"/>
    <property type="molecule type" value="Genomic_DNA"/>
</dbReference>
<dbReference type="AlphaFoldDB" id="A0A5D3C903"/>
<evidence type="ECO:0000313" key="4">
    <source>
        <dbReference type="Proteomes" id="UP000321947"/>
    </source>
</evidence>
<evidence type="ECO:0000313" key="1">
    <source>
        <dbReference type="EMBL" id="KAA0047665.1"/>
    </source>
</evidence>
<dbReference type="OrthoDB" id="1921870at2759"/>
<name>A0A5D3C903_CUCMM</name>
<dbReference type="Proteomes" id="UP000321947">
    <property type="component" value="Unassembled WGS sequence"/>
</dbReference>
<evidence type="ECO:0000313" key="2">
    <source>
        <dbReference type="EMBL" id="TYK08321.1"/>
    </source>
</evidence>
<protein>
    <submittedName>
        <fullName evidence="2">Zinc finger protein ZPR1-like protein</fullName>
    </submittedName>
</protein>
<accession>A0A5D3C903</accession>
<proteinExistence type="predicted"/>
<sequence>MLFSQDVRIAGRRNHMLELQSQPTLEGSQPLSRDEICDQVLGRRPGYSKGFGWGPKPKARIPDALYCAGIRDVGRGIFDVVLVMNRESVSRRVSFDVHRDTVKDIENRYPDIS</sequence>
<dbReference type="EMBL" id="SSTE01013117">
    <property type="protein sequence ID" value="KAA0047665.1"/>
    <property type="molecule type" value="Genomic_DNA"/>
</dbReference>
<gene>
    <name evidence="2" type="ORF">E5676_scaffold648G001130</name>
    <name evidence="1" type="ORF">E6C27_scaffold115G001580</name>
</gene>
<organism evidence="2 4">
    <name type="scientific">Cucumis melo var. makuwa</name>
    <name type="common">Oriental melon</name>
    <dbReference type="NCBI Taxonomy" id="1194695"/>
    <lineage>
        <taxon>Eukaryota</taxon>
        <taxon>Viridiplantae</taxon>
        <taxon>Streptophyta</taxon>
        <taxon>Embryophyta</taxon>
        <taxon>Tracheophyta</taxon>
        <taxon>Spermatophyta</taxon>
        <taxon>Magnoliopsida</taxon>
        <taxon>eudicotyledons</taxon>
        <taxon>Gunneridae</taxon>
        <taxon>Pentapetalae</taxon>
        <taxon>rosids</taxon>
        <taxon>fabids</taxon>
        <taxon>Cucurbitales</taxon>
        <taxon>Cucurbitaceae</taxon>
        <taxon>Benincaseae</taxon>
        <taxon>Cucumis</taxon>
    </lineage>
</organism>
<reference evidence="3 4" key="1">
    <citation type="submission" date="2019-08" db="EMBL/GenBank/DDBJ databases">
        <title>Draft genome sequences of two oriental melons (Cucumis melo L. var makuwa).</title>
        <authorList>
            <person name="Kwon S.-Y."/>
        </authorList>
    </citation>
    <scope>NUCLEOTIDE SEQUENCE [LARGE SCALE GENOMIC DNA]</scope>
    <source>
        <strain evidence="4">cv. Chang Bougi</strain>
        <strain evidence="3">cv. SW 3</strain>
        <tissue evidence="2">Leaf</tissue>
    </source>
</reference>